<comment type="cofactor">
    <cofactor evidence="6">
        <name>[2Fe-2S] cluster</name>
        <dbReference type="ChEBI" id="CHEBI:190135"/>
    </cofactor>
</comment>
<gene>
    <name evidence="8" type="ORF">ACFSVL_35150</name>
</gene>
<evidence type="ECO:0000256" key="6">
    <source>
        <dbReference type="ARBA" id="ARBA00034078"/>
    </source>
</evidence>
<dbReference type="Proteomes" id="UP001597483">
    <property type="component" value="Unassembled WGS sequence"/>
</dbReference>
<dbReference type="InterPro" id="IPR001055">
    <property type="entry name" value="Adrenodoxin-like"/>
</dbReference>
<comment type="similarity">
    <text evidence="1">Belongs to the adrenodoxin/putidaredoxin family.</text>
</comment>
<dbReference type="InterPro" id="IPR001041">
    <property type="entry name" value="2Fe-2S_ferredoxin-type"/>
</dbReference>
<dbReference type="PANTHER" id="PTHR23426">
    <property type="entry name" value="FERREDOXIN/ADRENODOXIN"/>
    <property type="match status" value="1"/>
</dbReference>
<keyword evidence="4" id="KW-0408">Iron</keyword>
<evidence type="ECO:0000256" key="5">
    <source>
        <dbReference type="ARBA" id="ARBA00023014"/>
    </source>
</evidence>
<organism evidence="8 9">
    <name type="scientific">Amycolatopsis silviterrae</name>
    <dbReference type="NCBI Taxonomy" id="1656914"/>
    <lineage>
        <taxon>Bacteria</taxon>
        <taxon>Bacillati</taxon>
        <taxon>Actinomycetota</taxon>
        <taxon>Actinomycetes</taxon>
        <taxon>Pseudonocardiales</taxon>
        <taxon>Pseudonocardiaceae</taxon>
        <taxon>Amycolatopsis</taxon>
    </lineage>
</organism>
<dbReference type="SUPFAM" id="SSF54292">
    <property type="entry name" value="2Fe-2S ferredoxin-like"/>
    <property type="match status" value="1"/>
</dbReference>
<reference evidence="9" key="1">
    <citation type="journal article" date="2019" name="Int. J. Syst. Evol. Microbiol.">
        <title>The Global Catalogue of Microorganisms (GCM) 10K type strain sequencing project: providing services to taxonomists for standard genome sequencing and annotation.</title>
        <authorList>
            <consortium name="The Broad Institute Genomics Platform"/>
            <consortium name="The Broad Institute Genome Sequencing Center for Infectious Disease"/>
            <person name="Wu L."/>
            <person name="Ma J."/>
        </authorList>
    </citation>
    <scope>NUCLEOTIDE SEQUENCE [LARGE SCALE GENOMIC DNA]</scope>
    <source>
        <strain evidence="9">CGMCC 4.7641</strain>
    </source>
</reference>
<dbReference type="RefSeq" id="WP_378310551.1">
    <property type="nucleotide sequence ID" value="NZ_JBHUKS010000027.1"/>
</dbReference>
<evidence type="ECO:0000313" key="9">
    <source>
        <dbReference type="Proteomes" id="UP001597483"/>
    </source>
</evidence>
<evidence type="ECO:0000256" key="2">
    <source>
        <dbReference type="ARBA" id="ARBA00022714"/>
    </source>
</evidence>
<dbReference type="PRINTS" id="PR00355">
    <property type="entry name" value="ADRENODOXIN"/>
</dbReference>
<comment type="caution">
    <text evidence="8">The sequence shown here is derived from an EMBL/GenBank/DDBJ whole genome shotgun (WGS) entry which is preliminary data.</text>
</comment>
<evidence type="ECO:0000313" key="8">
    <source>
        <dbReference type="EMBL" id="MFD2472679.1"/>
    </source>
</evidence>
<name>A0ABW5HHJ2_9PSEU</name>
<dbReference type="InterPro" id="IPR012675">
    <property type="entry name" value="Beta-grasp_dom_sf"/>
</dbReference>
<keyword evidence="9" id="KW-1185">Reference proteome</keyword>
<dbReference type="Gene3D" id="3.10.20.30">
    <property type="match status" value="1"/>
</dbReference>
<dbReference type="PANTHER" id="PTHR23426:SF65">
    <property type="entry name" value="FERREDOXIN-2, MITOCHONDRIAL"/>
    <property type="match status" value="1"/>
</dbReference>
<evidence type="ECO:0000259" key="7">
    <source>
        <dbReference type="PROSITE" id="PS51085"/>
    </source>
</evidence>
<feature type="domain" description="2Fe-2S ferredoxin-type" evidence="7">
    <location>
        <begin position="2"/>
        <end position="103"/>
    </location>
</feature>
<dbReference type="Pfam" id="PF00111">
    <property type="entry name" value="Fer2"/>
    <property type="match status" value="1"/>
</dbReference>
<keyword evidence="2" id="KW-0001">2Fe-2S</keyword>
<keyword evidence="3" id="KW-0479">Metal-binding</keyword>
<sequence>MPKVIFRAPDGDQTVDVPPGTPLMQAALDGDVDGIIGECGGNAMCATCHVYVPAGIADDFPPITAAEDEMLNCTTSERRPASRLSCQLPAPEHDVLVELPEEQ</sequence>
<evidence type="ECO:0000256" key="1">
    <source>
        <dbReference type="ARBA" id="ARBA00010914"/>
    </source>
</evidence>
<evidence type="ECO:0000256" key="4">
    <source>
        <dbReference type="ARBA" id="ARBA00023004"/>
    </source>
</evidence>
<evidence type="ECO:0000256" key="3">
    <source>
        <dbReference type="ARBA" id="ARBA00022723"/>
    </source>
</evidence>
<dbReference type="CDD" id="cd00207">
    <property type="entry name" value="fer2"/>
    <property type="match status" value="1"/>
</dbReference>
<accession>A0ABW5HHJ2</accession>
<dbReference type="EMBL" id="JBHUKS010000027">
    <property type="protein sequence ID" value="MFD2472679.1"/>
    <property type="molecule type" value="Genomic_DNA"/>
</dbReference>
<protein>
    <submittedName>
        <fullName evidence="8">2Fe-2S iron-sulfur cluster-binding protein</fullName>
    </submittedName>
</protein>
<dbReference type="InterPro" id="IPR036010">
    <property type="entry name" value="2Fe-2S_ferredoxin-like_sf"/>
</dbReference>
<proteinExistence type="inferred from homology"/>
<dbReference type="PROSITE" id="PS51085">
    <property type="entry name" value="2FE2S_FER_2"/>
    <property type="match status" value="1"/>
</dbReference>
<keyword evidence="5" id="KW-0411">Iron-sulfur</keyword>